<sequence length="168" mass="18700">MPRVRLLFSLLFLGPALALADVGDDPWDAALEAAGQEGDGQLIARVLASQTIADDLAQNPETPQPLVRIQREWREGGDVCEQMDIITERYYRGQRIRHNMVVQREAERVVGERDTPDMDNEDLTHAVAGYLTWGMVMRNPPACDCDPPQITAILEACEAGGFVPEFDH</sequence>
<dbReference type="OrthoDB" id="9835881at2"/>
<dbReference type="AlphaFoldDB" id="A0A498CEA4"/>
<proteinExistence type="predicted"/>
<accession>A0A498CEA4</accession>
<name>A0A498CEA4_9GAMM</name>
<reference evidence="2 3" key="1">
    <citation type="submission" date="2018-10" db="EMBL/GenBank/DDBJ databases">
        <title>Genomic Encyclopedia of Type Strains, Phase IV (KMG-IV): sequencing the most valuable type-strain genomes for metagenomic binning, comparative biology and taxonomic classification.</title>
        <authorList>
            <person name="Goeker M."/>
        </authorList>
    </citation>
    <scope>NUCLEOTIDE SEQUENCE [LARGE SCALE GENOMIC DNA]</scope>
    <source>
        <strain evidence="2 3">DSM 12769</strain>
    </source>
</reference>
<evidence type="ECO:0000313" key="2">
    <source>
        <dbReference type="EMBL" id="RLK51670.1"/>
    </source>
</evidence>
<gene>
    <name evidence="2" type="ORF">DFR31_1615</name>
</gene>
<comment type="caution">
    <text evidence="2">The sequence shown here is derived from an EMBL/GenBank/DDBJ whole genome shotgun (WGS) entry which is preliminary data.</text>
</comment>
<keyword evidence="1" id="KW-0732">Signal</keyword>
<dbReference type="RefSeq" id="WP_121442063.1">
    <property type="nucleotide sequence ID" value="NZ_RCDA01000001.1"/>
</dbReference>
<feature type="chain" id="PRO_5019742216" evidence="1">
    <location>
        <begin position="21"/>
        <end position="168"/>
    </location>
</feature>
<evidence type="ECO:0000313" key="3">
    <source>
        <dbReference type="Proteomes" id="UP000275461"/>
    </source>
</evidence>
<evidence type="ECO:0000256" key="1">
    <source>
        <dbReference type="SAM" id="SignalP"/>
    </source>
</evidence>
<keyword evidence="3" id="KW-1185">Reference proteome</keyword>
<dbReference type="Proteomes" id="UP000275461">
    <property type="component" value="Unassembled WGS sequence"/>
</dbReference>
<organism evidence="2 3">
    <name type="scientific">Alkalispirillum mobile</name>
    <dbReference type="NCBI Taxonomy" id="85925"/>
    <lineage>
        <taxon>Bacteria</taxon>
        <taxon>Pseudomonadati</taxon>
        <taxon>Pseudomonadota</taxon>
        <taxon>Gammaproteobacteria</taxon>
        <taxon>Chromatiales</taxon>
        <taxon>Ectothiorhodospiraceae</taxon>
        <taxon>Alkalispirillum</taxon>
    </lineage>
</organism>
<feature type="signal peptide" evidence="1">
    <location>
        <begin position="1"/>
        <end position="20"/>
    </location>
</feature>
<dbReference type="EMBL" id="RCDA01000001">
    <property type="protein sequence ID" value="RLK51670.1"/>
    <property type="molecule type" value="Genomic_DNA"/>
</dbReference>
<protein>
    <submittedName>
        <fullName evidence="2">Uncharacterized protein</fullName>
    </submittedName>
</protein>